<dbReference type="Gene3D" id="3.10.450.40">
    <property type="match status" value="1"/>
</dbReference>
<keyword evidence="2" id="KW-0732">Signal</keyword>
<dbReference type="EMBL" id="BAAAKK010000003">
    <property type="protein sequence ID" value="GAA1421417.1"/>
    <property type="molecule type" value="Genomic_DNA"/>
</dbReference>
<organism evidence="4 5">
    <name type="scientific">Agrococcus citreus</name>
    <dbReference type="NCBI Taxonomy" id="84643"/>
    <lineage>
        <taxon>Bacteria</taxon>
        <taxon>Bacillati</taxon>
        <taxon>Actinomycetota</taxon>
        <taxon>Actinomycetes</taxon>
        <taxon>Micrococcales</taxon>
        <taxon>Microbacteriaceae</taxon>
        <taxon>Agrococcus</taxon>
    </lineage>
</organism>
<reference evidence="4 5" key="1">
    <citation type="journal article" date="2019" name="Int. J. Syst. Evol. Microbiol.">
        <title>The Global Catalogue of Microorganisms (GCM) 10K type strain sequencing project: providing services to taxonomists for standard genome sequencing and annotation.</title>
        <authorList>
            <consortium name="The Broad Institute Genomics Platform"/>
            <consortium name="The Broad Institute Genome Sequencing Center for Infectious Disease"/>
            <person name="Wu L."/>
            <person name="Ma J."/>
        </authorList>
    </citation>
    <scope>NUCLEOTIDE SEQUENCE [LARGE SCALE GENOMIC DNA]</scope>
    <source>
        <strain evidence="4 5">JCM 12398</strain>
    </source>
</reference>
<feature type="region of interest" description="Disordered" evidence="1">
    <location>
        <begin position="26"/>
        <end position="77"/>
    </location>
</feature>
<evidence type="ECO:0000259" key="3">
    <source>
        <dbReference type="Pfam" id="PF03413"/>
    </source>
</evidence>
<accession>A0ABN1YTZ1</accession>
<evidence type="ECO:0000313" key="5">
    <source>
        <dbReference type="Proteomes" id="UP001501266"/>
    </source>
</evidence>
<feature type="compositionally biased region" description="Low complexity" evidence="1">
    <location>
        <begin position="37"/>
        <end position="68"/>
    </location>
</feature>
<evidence type="ECO:0000313" key="4">
    <source>
        <dbReference type="EMBL" id="GAA1421417.1"/>
    </source>
</evidence>
<sequence length="205" mass="20522">MSTTAPARTTLLTALALSGALALASCSSTPQIDDPSETATAPTATAETSESSSPSETASASPDATQGGDAAGPGIEGAIAAIELAESETGATAFEIDDEDDDASWEVDLADGTEQITVLVSGDGASVVSTEREGDVDDDDRAALDAAGISLVEAIEAAAAEAGDAAFDDASLEDDSDGPAWEVSFRDEIEVHVSVADGSILRVDR</sequence>
<dbReference type="Pfam" id="PF03413">
    <property type="entry name" value="PepSY"/>
    <property type="match status" value="1"/>
</dbReference>
<dbReference type="RefSeq" id="WP_343918481.1">
    <property type="nucleotide sequence ID" value="NZ_BAAAKK010000003.1"/>
</dbReference>
<feature type="chain" id="PRO_5046807668" description="PepSY domain-containing protein" evidence="2">
    <location>
        <begin position="25"/>
        <end position="205"/>
    </location>
</feature>
<evidence type="ECO:0000256" key="1">
    <source>
        <dbReference type="SAM" id="MobiDB-lite"/>
    </source>
</evidence>
<feature type="signal peptide" evidence="2">
    <location>
        <begin position="1"/>
        <end position="24"/>
    </location>
</feature>
<evidence type="ECO:0000256" key="2">
    <source>
        <dbReference type="SAM" id="SignalP"/>
    </source>
</evidence>
<proteinExistence type="predicted"/>
<feature type="domain" description="PepSY" evidence="3">
    <location>
        <begin position="149"/>
        <end position="203"/>
    </location>
</feature>
<comment type="caution">
    <text evidence="4">The sequence shown here is derived from an EMBL/GenBank/DDBJ whole genome shotgun (WGS) entry which is preliminary data.</text>
</comment>
<name>A0ABN1YTZ1_9MICO</name>
<dbReference type="Proteomes" id="UP001501266">
    <property type="component" value="Unassembled WGS sequence"/>
</dbReference>
<gene>
    <name evidence="4" type="ORF">GCM10009640_12350</name>
</gene>
<keyword evidence="5" id="KW-1185">Reference proteome</keyword>
<protein>
    <recommendedName>
        <fullName evidence="3">PepSY domain-containing protein</fullName>
    </recommendedName>
</protein>
<dbReference type="InterPro" id="IPR025711">
    <property type="entry name" value="PepSY"/>
</dbReference>